<accession>A0A9W7NLD1</accession>
<evidence type="ECO:0000259" key="1">
    <source>
        <dbReference type="Pfam" id="PF24392"/>
    </source>
</evidence>
<proteinExistence type="predicted"/>
<reference evidence="2 3" key="1">
    <citation type="submission" date="2018-07" db="EMBL/GenBank/DDBJ databases">
        <title>Genome sequence of Azospirillum sp. ATCC 49961.</title>
        <authorList>
            <person name="Sant'Anna F.H."/>
            <person name="Baldani J.I."/>
            <person name="Zilli J.E."/>
            <person name="Reis V.M."/>
            <person name="Hartmann A."/>
            <person name="Cruz L."/>
            <person name="de Souza E.M."/>
            <person name="de Oliveira Pedrosa F."/>
            <person name="Passaglia L.M.P."/>
        </authorList>
    </citation>
    <scope>NUCLEOTIDE SEQUENCE [LARGE SCALE GENOMIC DNA]</scope>
    <source>
        <strain evidence="2 3">ATCC 49961</strain>
    </source>
</reference>
<dbReference type="Pfam" id="PF24392">
    <property type="entry name" value="Parb-CE"/>
    <property type="match status" value="1"/>
</dbReference>
<dbReference type="OrthoDB" id="1805039at2"/>
<dbReference type="RefSeq" id="WP_149468125.1">
    <property type="nucleotide sequence ID" value="NZ_QOKW01000004.1"/>
</dbReference>
<protein>
    <recommendedName>
        <fullName evidence="1">ParB-like catalytic effector domain-containing protein</fullName>
    </recommendedName>
</protein>
<organism evidence="2 3">
    <name type="scientific">Roseomonas genomospecies 6</name>
    <dbReference type="NCBI Taxonomy" id="214106"/>
    <lineage>
        <taxon>Bacteria</taxon>
        <taxon>Pseudomonadati</taxon>
        <taxon>Pseudomonadota</taxon>
        <taxon>Alphaproteobacteria</taxon>
        <taxon>Acetobacterales</taxon>
        <taxon>Roseomonadaceae</taxon>
        <taxon>Roseomonas</taxon>
    </lineage>
</organism>
<evidence type="ECO:0000313" key="2">
    <source>
        <dbReference type="EMBL" id="KAA0682222.1"/>
    </source>
</evidence>
<dbReference type="Proteomes" id="UP000480854">
    <property type="component" value="Unassembled WGS sequence"/>
</dbReference>
<gene>
    <name evidence="2" type="ORF">DS843_06660</name>
</gene>
<sequence>MRLLRWETLSTEETLARFKKTRLKGFDRPYVYENATLELVPSVDPETLAPTQRYLLKNELNTVLTLEQLFRPHGIDVFALTGAVLFWIERDGEEEGPIPLTPPIVEESVEPDGRTVWIINDGMHRIAAARKRGRTINVIRARGVPRDYPYYAFPMAEGWNGMTELDELPDGFQKKAYRVPENYKALFRDFNEVFPGVQKQRKETNPSSLTA</sequence>
<keyword evidence="3" id="KW-1185">Reference proteome</keyword>
<comment type="caution">
    <text evidence="2">The sequence shown here is derived from an EMBL/GenBank/DDBJ whole genome shotgun (WGS) entry which is preliminary data.</text>
</comment>
<dbReference type="InterPro" id="IPR057241">
    <property type="entry name" value="Parb-CE"/>
</dbReference>
<evidence type="ECO:0000313" key="3">
    <source>
        <dbReference type="Proteomes" id="UP000480854"/>
    </source>
</evidence>
<dbReference type="EMBL" id="QOKW01000004">
    <property type="protein sequence ID" value="KAA0682222.1"/>
    <property type="molecule type" value="Genomic_DNA"/>
</dbReference>
<name>A0A9W7NLD1_9PROT</name>
<feature type="domain" description="ParB-like catalytic effector" evidence="1">
    <location>
        <begin position="16"/>
        <end position="162"/>
    </location>
</feature>
<dbReference type="AlphaFoldDB" id="A0A9W7NLD1"/>